<dbReference type="AlphaFoldDB" id="A0AAQ4F1Z3"/>
<comment type="caution">
    <text evidence="1">The sequence shown here is derived from an EMBL/GenBank/DDBJ whole genome shotgun (WGS) entry which is preliminary data.</text>
</comment>
<gene>
    <name evidence="1" type="ORF">V5799_017488</name>
</gene>
<proteinExistence type="predicted"/>
<name>A0AAQ4F1Z3_AMBAM</name>
<dbReference type="Proteomes" id="UP001321473">
    <property type="component" value="Unassembled WGS sequence"/>
</dbReference>
<evidence type="ECO:0000313" key="2">
    <source>
        <dbReference type="Proteomes" id="UP001321473"/>
    </source>
</evidence>
<dbReference type="EMBL" id="JARKHS020007943">
    <property type="protein sequence ID" value="KAK8781170.1"/>
    <property type="molecule type" value="Genomic_DNA"/>
</dbReference>
<reference evidence="1 2" key="1">
    <citation type="journal article" date="2023" name="Arcadia Sci">
        <title>De novo assembly of a long-read Amblyomma americanum tick genome.</title>
        <authorList>
            <person name="Chou S."/>
            <person name="Poskanzer K.E."/>
            <person name="Rollins M."/>
            <person name="Thuy-Boun P.S."/>
        </authorList>
    </citation>
    <scope>NUCLEOTIDE SEQUENCE [LARGE SCALE GENOMIC DNA]</scope>
    <source>
        <strain evidence="1">F_SG_1</strain>
        <tissue evidence="1">Salivary glands</tissue>
    </source>
</reference>
<evidence type="ECO:0000313" key="1">
    <source>
        <dbReference type="EMBL" id="KAK8781170.1"/>
    </source>
</evidence>
<accession>A0AAQ4F1Z3</accession>
<sequence>MEPFGASASDWVSYEERLTSFLIVNRVPESDKVDAFLSIIGPRTYRLLKSLVAPEVPSTKSLEVLKKTLREHLSPKPSVIGERAKFHRQQQHEGEYISDYVVEIGSSPGPVILEAL</sequence>
<protein>
    <submittedName>
        <fullName evidence="1">Uncharacterized protein</fullName>
    </submittedName>
</protein>
<organism evidence="1 2">
    <name type="scientific">Amblyomma americanum</name>
    <name type="common">Lone star tick</name>
    <dbReference type="NCBI Taxonomy" id="6943"/>
    <lineage>
        <taxon>Eukaryota</taxon>
        <taxon>Metazoa</taxon>
        <taxon>Ecdysozoa</taxon>
        <taxon>Arthropoda</taxon>
        <taxon>Chelicerata</taxon>
        <taxon>Arachnida</taxon>
        <taxon>Acari</taxon>
        <taxon>Parasitiformes</taxon>
        <taxon>Ixodida</taxon>
        <taxon>Ixodoidea</taxon>
        <taxon>Ixodidae</taxon>
        <taxon>Amblyomminae</taxon>
        <taxon>Amblyomma</taxon>
    </lineage>
</organism>
<keyword evidence="2" id="KW-1185">Reference proteome</keyword>